<dbReference type="InterPro" id="IPR001501">
    <property type="entry name" value="Ni-dep_hyd_lsu"/>
</dbReference>
<organism evidence="9">
    <name type="scientific">marine sediment metagenome</name>
    <dbReference type="NCBI Taxonomy" id="412755"/>
    <lineage>
        <taxon>unclassified sequences</taxon>
        <taxon>metagenomes</taxon>
        <taxon>ecological metagenomes</taxon>
    </lineage>
</organism>
<dbReference type="InterPro" id="IPR018194">
    <property type="entry name" value="Ni-dep_hyd_lsu_Ni_BS"/>
</dbReference>
<dbReference type="PROSITE" id="PS00508">
    <property type="entry name" value="NI_HGENASE_L_2"/>
    <property type="match status" value="1"/>
</dbReference>
<dbReference type="PANTHER" id="PTHR42958:SF2">
    <property type="entry name" value="UPTAKE HYDROGENASE LARGE SUBUNIT"/>
    <property type="match status" value="1"/>
</dbReference>
<dbReference type="GO" id="GO:0030313">
    <property type="term" value="C:cell envelope"/>
    <property type="evidence" value="ECO:0007669"/>
    <property type="project" value="UniProtKB-SubCell"/>
</dbReference>
<dbReference type="Gene3D" id="1.10.645.10">
    <property type="entry name" value="Cytochrome-c3 Hydrogenase, chain B"/>
    <property type="match status" value="1"/>
</dbReference>
<feature type="compositionally biased region" description="Polar residues" evidence="8">
    <location>
        <begin position="1"/>
        <end position="11"/>
    </location>
</feature>
<comment type="caution">
    <text evidence="9">The sequence shown here is derived from an EMBL/GenBank/DDBJ whole genome shotgun (WGS) entry which is preliminary data.</text>
</comment>
<keyword evidence="7" id="KW-0560">Oxidoreductase</keyword>
<accession>X0VIG4</accession>
<dbReference type="GO" id="GO:0016151">
    <property type="term" value="F:nickel cation binding"/>
    <property type="evidence" value="ECO:0007669"/>
    <property type="project" value="InterPro"/>
</dbReference>
<feature type="region of interest" description="Disordered" evidence="8">
    <location>
        <begin position="1"/>
        <end position="21"/>
    </location>
</feature>
<evidence type="ECO:0000313" key="9">
    <source>
        <dbReference type="EMBL" id="GAG12293.1"/>
    </source>
</evidence>
<comment type="subunit">
    <text evidence="4">Heterodimer of a large and a small subunit.</text>
</comment>
<dbReference type="SUPFAM" id="SSF56762">
    <property type="entry name" value="HydB/Nqo4-like"/>
    <property type="match status" value="1"/>
</dbReference>
<evidence type="ECO:0000256" key="2">
    <source>
        <dbReference type="ARBA" id="ARBA00004196"/>
    </source>
</evidence>
<evidence type="ECO:0000256" key="5">
    <source>
        <dbReference type="ARBA" id="ARBA00022596"/>
    </source>
</evidence>
<comment type="cofactor">
    <cofactor evidence="1">
        <name>Ni(2+)</name>
        <dbReference type="ChEBI" id="CHEBI:49786"/>
    </cofactor>
</comment>
<evidence type="ECO:0000256" key="1">
    <source>
        <dbReference type="ARBA" id="ARBA00001967"/>
    </source>
</evidence>
<name>X0VIG4_9ZZZZ</name>
<comment type="similarity">
    <text evidence="3">Belongs to the [NiFe]/[NiFeSe] hydrogenase large subunit family.</text>
</comment>
<dbReference type="AlphaFoldDB" id="X0VIG4"/>
<evidence type="ECO:0000256" key="4">
    <source>
        <dbReference type="ARBA" id="ARBA00011771"/>
    </source>
</evidence>
<dbReference type="PANTHER" id="PTHR42958">
    <property type="entry name" value="HYDROGENASE-2 LARGE CHAIN"/>
    <property type="match status" value="1"/>
</dbReference>
<dbReference type="Pfam" id="PF00374">
    <property type="entry name" value="NiFeSe_Hases"/>
    <property type="match status" value="1"/>
</dbReference>
<evidence type="ECO:0000256" key="8">
    <source>
        <dbReference type="SAM" id="MobiDB-lite"/>
    </source>
</evidence>
<evidence type="ECO:0000256" key="7">
    <source>
        <dbReference type="ARBA" id="ARBA00023002"/>
    </source>
</evidence>
<keyword evidence="6" id="KW-0479">Metal-binding</keyword>
<dbReference type="GO" id="GO:0008901">
    <property type="term" value="F:ferredoxin hydrogenase activity"/>
    <property type="evidence" value="ECO:0007669"/>
    <property type="project" value="InterPro"/>
</dbReference>
<evidence type="ECO:0000256" key="3">
    <source>
        <dbReference type="ARBA" id="ARBA00009292"/>
    </source>
</evidence>
<comment type="subcellular location">
    <subcellularLocation>
        <location evidence="2">Cell envelope</location>
    </subcellularLocation>
</comment>
<gene>
    <name evidence="9" type="ORF">S01H1_35537</name>
</gene>
<reference evidence="9" key="1">
    <citation type="journal article" date="2014" name="Front. Microbiol.">
        <title>High frequency of phylogenetically diverse reductive dehalogenase-homologous genes in deep subseafloor sedimentary metagenomes.</title>
        <authorList>
            <person name="Kawai M."/>
            <person name="Futagami T."/>
            <person name="Toyoda A."/>
            <person name="Takaki Y."/>
            <person name="Nishi S."/>
            <person name="Hori S."/>
            <person name="Arai W."/>
            <person name="Tsubouchi T."/>
            <person name="Morono Y."/>
            <person name="Uchiyama I."/>
            <person name="Ito T."/>
            <person name="Fujiyama A."/>
            <person name="Inagaki F."/>
            <person name="Takami H."/>
        </authorList>
    </citation>
    <scope>NUCLEOTIDE SEQUENCE</scope>
    <source>
        <strain evidence="9">Expedition CK06-06</strain>
    </source>
</reference>
<sequence length="72" mass="7919">YQLVVPTTWNASPRDDKGQPGPMEQALLGTKVKDPGNPYELVRIVRSFDPCLACAVHTVDAKGRKLGEERVV</sequence>
<evidence type="ECO:0008006" key="10">
    <source>
        <dbReference type="Google" id="ProtNLM"/>
    </source>
</evidence>
<dbReference type="InterPro" id="IPR029014">
    <property type="entry name" value="NiFe-Hase_large"/>
</dbReference>
<evidence type="ECO:0000256" key="6">
    <source>
        <dbReference type="ARBA" id="ARBA00022723"/>
    </source>
</evidence>
<keyword evidence="5" id="KW-0533">Nickel</keyword>
<dbReference type="EMBL" id="BARS01022209">
    <property type="protein sequence ID" value="GAG12293.1"/>
    <property type="molecule type" value="Genomic_DNA"/>
</dbReference>
<protein>
    <recommendedName>
        <fullName evidence="10">Nickel-dependent hydrogenase large subunit</fullName>
    </recommendedName>
</protein>
<proteinExistence type="inferred from homology"/>
<feature type="non-terminal residue" evidence="9">
    <location>
        <position position="1"/>
    </location>
</feature>
<dbReference type="InterPro" id="IPR050867">
    <property type="entry name" value="NiFe/NiFeSe_hydrgnase_LSU"/>
</dbReference>